<comment type="caution">
    <text evidence="2">The sequence shown here is derived from an EMBL/GenBank/DDBJ whole genome shotgun (WGS) entry which is preliminary data.</text>
</comment>
<evidence type="ECO:0000313" key="2">
    <source>
        <dbReference type="EMBL" id="KAA6233116.1"/>
    </source>
</evidence>
<dbReference type="Proteomes" id="UP000327458">
    <property type="component" value="Unassembled WGS sequence"/>
</dbReference>
<keyword evidence="1" id="KW-1133">Transmembrane helix</keyword>
<dbReference type="RefSeq" id="WP_151419608.1">
    <property type="nucleotide sequence ID" value="NZ_VMRG01000001.1"/>
</dbReference>
<organism evidence="2 3">
    <name type="scientific">Chlorobium phaeovibrioides</name>
    <dbReference type="NCBI Taxonomy" id="1094"/>
    <lineage>
        <taxon>Bacteria</taxon>
        <taxon>Pseudomonadati</taxon>
        <taxon>Chlorobiota</taxon>
        <taxon>Chlorobiia</taxon>
        <taxon>Chlorobiales</taxon>
        <taxon>Chlorobiaceae</taxon>
        <taxon>Chlorobium/Pelodictyon group</taxon>
        <taxon>Chlorobium</taxon>
    </lineage>
</organism>
<dbReference type="EMBL" id="VMRG01000001">
    <property type="protein sequence ID" value="KAA6233116.1"/>
    <property type="molecule type" value="Genomic_DNA"/>
</dbReference>
<name>A0A5M8ICH2_CHLPH</name>
<gene>
    <name evidence="2" type="ORF">FP507_08745</name>
</gene>
<keyword evidence="1" id="KW-0812">Transmembrane</keyword>
<dbReference type="AlphaFoldDB" id="A0A5M8ICH2"/>
<accession>A0A5M8ICH2</accession>
<proteinExistence type="predicted"/>
<evidence type="ECO:0000313" key="3">
    <source>
        <dbReference type="Proteomes" id="UP000327458"/>
    </source>
</evidence>
<keyword evidence="1" id="KW-0472">Membrane</keyword>
<evidence type="ECO:0000256" key="1">
    <source>
        <dbReference type="SAM" id="Phobius"/>
    </source>
</evidence>
<evidence type="ECO:0008006" key="4">
    <source>
        <dbReference type="Google" id="ProtNLM"/>
    </source>
</evidence>
<feature type="transmembrane region" description="Helical" evidence="1">
    <location>
        <begin position="102"/>
        <end position="122"/>
    </location>
</feature>
<sequence length="133" mass="14853">MGILDIITGGFGIIKGIIDNKKARQEKQQEIDLRKIEKQGELDIANQQATTDYDIQALKQSERSWKDEYLTILLSLPVIGSFIPGVQDSVVLGWDYLAKAPVWFQVAFIGVIAATFGLRWLFGNVRGKEVQSA</sequence>
<protein>
    <recommendedName>
        <fullName evidence="4">Holin</fullName>
    </recommendedName>
</protein>
<reference evidence="2 3" key="1">
    <citation type="submission" date="2019-07" db="EMBL/GenBank/DDBJ databases">
        <title>Draft genome Sequence of Chlorobium phaeovibrioides sp. strain PhvTcv-s14, from the Phylum Chlorobi.</title>
        <authorList>
            <person name="Babenko V."/>
            <person name="Boldyreva D."/>
            <person name="Kanygina A."/>
            <person name="Selezneva O."/>
            <person name="Akopiyan T."/>
            <person name="Lunina O."/>
        </authorList>
    </citation>
    <scope>NUCLEOTIDE SEQUENCE [LARGE SCALE GENOMIC DNA]</scope>
    <source>
        <strain evidence="2 3">GrTcv12</strain>
    </source>
</reference>
<feature type="transmembrane region" description="Helical" evidence="1">
    <location>
        <begin position="69"/>
        <end position="87"/>
    </location>
</feature>